<proteinExistence type="predicted"/>
<dbReference type="GO" id="GO:0046943">
    <property type="term" value="F:carboxylic acid transmembrane transporter activity"/>
    <property type="evidence" value="ECO:0007669"/>
    <property type="project" value="TreeGrafter"/>
</dbReference>
<evidence type="ECO:0000256" key="1">
    <source>
        <dbReference type="ARBA" id="ARBA00004141"/>
    </source>
</evidence>
<dbReference type="Proteomes" id="UP000384354">
    <property type="component" value="Unassembled WGS sequence"/>
</dbReference>
<protein>
    <submittedName>
        <fullName evidence="7">MFS transporter</fullName>
    </submittedName>
</protein>
<dbReference type="EMBL" id="CABPSL010000003">
    <property type="protein sequence ID" value="VVD85397.1"/>
    <property type="molecule type" value="Genomic_DNA"/>
</dbReference>
<sequence>MIYLLSSVREATSLLMLSPFLGFFASGTFAGFGPMLSEAFPTSARAVGVGFTYNFGRGISSFAPVAIGLLAEWYGIGGALVITAVFYLLSAGAIFLVPETSGKALD</sequence>
<evidence type="ECO:0000256" key="4">
    <source>
        <dbReference type="ARBA" id="ARBA00023136"/>
    </source>
</evidence>
<feature type="domain" description="Major facilitator superfamily (MFS) profile" evidence="6">
    <location>
        <begin position="1"/>
        <end position="101"/>
    </location>
</feature>
<dbReference type="InterPro" id="IPR020846">
    <property type="entry name" value="MFS_dom"/>
</dbReference>
<dbReference type="InterPro" id="IPR036259">
    <property type="entry name" value="MFS_trans_sf"/>
</dbReference>
<evidence type="ECO:0000313" key="7">
    <source>
        <dbReference type="EMBL" id="VVD85397.1"/>
    </source>
</evidence>
<evidence type="ECO:0000256" key="5">
    <source>
        <dbReference type="SAM" id="Phobius"/>
    </source>
</evidence>
<accession>A0A5E4TC91</accession>
<feature type="transmembrane region" description="Helical" evidence="5">
    <location>
        <begin position="12"/>
        <end position="32"/>
    </location>
</feature>
<dbReference type="GO" id="GO:0005886">
    <property type="term" value="C:plasma membrane"/>
    <property type="evidence" value="ECO:0007669"/>
    <property type="project" value="TreeGrafter"/>
</dbReference>
<evidence type="ECO:0000313" key="8">
    <source>
        <dbReference type="Proteomes" id="UP000384354"/>
    </source>
</evidence>
<name>A0A5E4TC91_9BURK</name>
<dbReference type="SUPFAM" id="SSF103473">
    <property type="entry name" value="MFS general substrate transporter"/>
    <property type="match status" value="1"/>
</dbReference>
<evidence type="ECO:0000256" key="3">
    <source>
        <dbReference type="ARBA" id="ARBA00022989"/>
    </source>
</evidence>
<dbReference type="PROSITE" id="PS50850">
    <property type="entry name" value="MFS"/>
    <property type="match status" value="1"/>
</dbReference>
<dbReference type="PANTHER" id="PTHR23508">
    <property type="entry name" value="CARBOXYLIC ACID TRANSPORTER PROTEIN HOMOLOG"/>
    <property type="match status" value="1"/>
</dbReference>
<reference evidence="7 8" key="1">
    <citation type="submission" date="2019-08" db="EMBL/GenBank/DDBJ databases">
        <authorList>
            <person name="Peeters C."/>
        </authorList>
    </citation>
    <scope>NUCLEOTIDE SEQUENCE [LARGE SCALE GENOMIC DNA]</scope>
    <source>
        <strain evidence="7 8">LMG 31106</strain>
    </source>
</reference>
<dbReference type="PANTHER" id="PTHR23508:SF10">
    <property type="entry name" value="CARBOXYLIC ACID TRANSPORTER PROTEIN HOMOLOG"/>
    <property type="match status" value="1"/>
</dbReference>
<feature type="transmembrane region" description="Helical" evidence="5">
    <location>
        <begin position="73"/>
        <end position="97"/>
    </location>
</feature>
<dbReference type="Gene3D" id="1.20.1250.20">
    <property type="entry name" value="MFS general substrate transporter like domains"/>
    <property type="match status" value="1"/>
</dbReference>
<organism evidence="7 8">
    <name type="scientific">Pandoraea cepalis</name>
    <dbReference type="NCBI Taxonomy" id="2508294"/>
    <lineage>
        <taxon>Bacteria</taxon>
        <taxon>Pseudomonadati</taxon>
        <taxon>Pseudomonadota</taxon>
        <taxon>Betaproteobacteria</taxon>
        <taxon>Burkholderiales</taxon>
        <taxon>Burkholderiaceae</taxon>
        <taxon>Pandoraea</taxon>
    </lineage>
</organism>
<dbReference type="AlphaFoldDB" id="A0A5E4TC91"/>
<keyword evidence="3 5" id="KW-1133">Transmembrane helix</keyword>
<keyword evidence="4 5" id="KW-0472">Membrane</keyword>
<keyword evidence="2 5" id="KW-0812">Transmembrane</keyword>
<evidence type="ECO:0000256" key="2">
    <source>
        <dbReference type="ARBA" id="ARBA00022692"/>
    </source>
</evidence>
<evidence type="ECO:0000259" key="6">
    <source>
        <dbReference type="PROSITE" id="PS50850"/>
    </source>
</evidence>
<comment type="subcellular location">
    <subcellularLocation>
        <location evidence="1">Membrane</location>
        <topology evidence="1">Multi-pass membrane protein</topology>
    </subcellularLocation>
</comment>
<gene>
    <name evidence="7" type="ORF">PCE31106_01326</name>
</gene>